<proteinExistence type="predicted"/>
<dbReference type="RefSeq" id="WP_057773569.1">
    <property type="nucleotide sequence ID" value="NZ_CP042593.1"/>
</dbReference>
<dbReference type="Proteomes" id="UP000321555">
    <property type="component" value="Chromosome"/>
</dbReference>
<keyword evidence="1" id="KW-1133">Transmembrane helix</keyword>
<gene>
    <name evidence="2" type="ORF">FSZ17_19810</name>
</gene>
<sequence length="231" mass="25851">MLKLIRLELEKFKLSGYVWKALIANFVIFGLICVISFIEKIEGAEVFQDRYMALQIIESMIRATFIVFAGVLLSRIVISEFKNKSISVLFMYPINRKKLIVAKLLIVVAFTFICIILSYFLVGSSFYVFDRFAHVVPDSLPFADVLSYFRIVSMNALAASCMSLIPLYFGMKKFSGSTTIVASIITVLIVCQNVGGFTLNSIIVIPISLSLLGVFIAYSAIKNIENTDVMN</sequence>
<keyword evidence="3" id="KW-1185">Reference proteome</keyword>
<feature type="transmembrane region" description="Helical" evidence="1">
    <location>
        <begin position="201"/>
        <end position="221"/>
    </location>
</feature>
<evidence type="ECO:0000313" key="3">
    <source>
        <dbReference type="Proteomes" id="UP000321555"/>
    </source>
</evidence>
<evidence type="ECO:0000256" key="1">
    <source>
        <dbReference type="SAM" id="Phobius"/>
    </source>
</evidence>
<dbReference type="KEGG" id="bda:FSZ17_19810"/>
<feature type="transmembrane region" description="Helical" evidence="1">
    <location>
        <begin position="99"/>
        <end position="128"/>
    </location>
</feature>
<accession>A0A5B8ZCT4</accession>
<feature type="transmembrane region" description="Helical" evidence="1">
    <location>
        <begin position="21"/>
        <end position="39"/>
    </location>
</feature>
<protein>
    <submittedName>
        <fullName evidence="2">ABC transporter permease</fullName>
    </submittedName>
</protein>
<dbReference type="OrthoDB" id="9784784at2"/>
<dbReference type="Pfam" id="PF12730">
    <property type="entry name" value="ABC2_membrane_4"/>
    <property type="match status" value="1"/>
</dbReference>
<dbReference type="STRING" id="1742359.GCA_001439625_03487"/>
<keyword evidence="1" id="KW-0472">Membrane</keyword>
<name>A0A5B8ZCT4_CYTDA</name>
<organism evidence="2 3">
    <name type="scientific">Cytobacillus dafuensis</name>
    <name type="common">Bacillus dafuensis</name>
    <dbReference type="NCBI Taxonomy" id="1742359"/>
    <lineage>
        <taxon>Bacteria</taxon>
        <taxon>Bacillati</taxon>
        <taxon>Bacillota</taxon>
        <taxon>Bacilli</taxon>
        <taxon>Bacillales</taxon>
        <taxon>Bacillaceae</taxon>
        <taxon>Cytobacillus</taxon>
    </lineage>
</organism>
<evidence type="ECO:0000313" key="2">
    <source>
        <dbReference type="EMBL" id="QED49326.1"/>
    </source>
</evidence>
<feature type="transmembrane region" description="Helical" evidence="1">
    <location>
        <begin position="59"/>
        <end position="78"/>
    </location>
</feature>
<dbReference type="AlphaFoldDB" id="A0A5B8ZCT4"/>
<feature type="transmembrane region" description="Helical" evidence="1">
    <location>
        <begin position="148"/>
        <end position="169"/>
    </location>
</feature>
<dbReference type="EMBL" id="CP042593">
    <property type="protein sequence ID" value="QED49326.1"/>
    <property type="molecule type" value="Genomic_DNA"/>
</dbReference>
<keyword evidence="1" id="KW-0812">Transmembrane</keyword>
<reference evidence="3" key="1">
    <citation type="submission" date="2019-08" db="EMBL/GenBank/DDBJ databases">
        <authorList>
            <person name="Zheng X."/>
        </authorList>
    </citation>
    <scope>NUCLEOTIDE SEQUENCE [LARGE SCALE GENOMIC DNA]</scope>
    <source>
        <strain evidence="3">FJAT-25496</strain>
    </source>
</reference>
<feature type="transmembrane region" description="Helical" evidence="1">
    <location>
        <begin position="176"/>
        <end position="195"/>
    </location>
</feature>